<reference evidence="7" key="1">
    <citation type="submission" date="2018-12" db="EMBL/GenBank/DDBJ databases">
        <authorList>
            <person name="Syme R.A."/>
            <person name="Farfan-Caceres L."/>
            <person name="Lichtenzveig J."/>
        </authorList>
    </citation>
    <scope>NUCLEOTIDE SEQUENCE</scope>
    <source>
        <strain evidence="7">Al4</strain>
    </source>
</reference>
<dbReference type="PROSITE" id="PS51257">
    <property type="entry name" value="PROKAR_LIPOPROTEIN"/>
    <property type="match status" value="1"/>
</dbReference>
<dbReference type="EMBL" id="RZGK01000007">
    <property type="protein sequence ID" value="KAF9698012.1"/>
    <property type="molecule type" value="Genomic_DNA"/>
</dbReference>
<evidence type="ECO:0000256" key="4">
    <source>
        <dbReference type="ARBA" id="ARBA00023002"/>
    </source>
</evidence>
<comment type="caution">
    <text evidence="7">The sequence shown here is derived from an EMBL/GenBank/DDBJ whole genome shotgun (WGS) entry which is preliminary data.</text>
</comment>
<dbReference type="PANTHER" id="PTHR42973:SF34">
    <property type="entry name" value="FAD BINDING DOMAIN PROTEIN (AFU_ORTHOLOGUE AFUA_3G02770)"/>
    <property type="match status" value="1"/>
</dbReference>
<dbReference type="GO" id="GO:0016491">
    <property type="term" value="F:oxidoreductase activity"/>
    <property type="evidence" value="ECO:0007669"/>
    <property type="project" value="UniProtKB-KW"/>
</dbReference>
<feature type="chain" id="PRO_5034554484" description="FAD-binding PCMH-type domain-containing protein" evidence="5">
    <location>
        <begin position="19"/>
        <end position="535"/>
    </location>
</feature>
<dbReference type="Proteomes" id="UP000651452">
    <property type="component" value="Unassembled WGS sequence"/>
</dbReference>
<feature type="signal peptide" evidence="5">
    <location>
        <begin position="1"/>
        <end position="18"/>
    </location>
</feature>
<keyword evidence="4" id="KW-0560">Oxidoreductase</keyword>
<comment type="similarity">
    <text evidence="1">Belongs to the oxygen-dependent FAD-linked oxidoreductase family.</text>
</comment>
<gene>
    <name evidence="7" type="ORF">EKO04_004314</name>
</gene>
<dbReference type="PROSITE" id="PS51387">
    <property type="entry name" value="FAD_PCMH"/>
    <property type="match status" value="1"/>
</dbReference>
<dbReference type="Gene3D" id="3.30.465.10">
    <property type="match status" value="1"/>
</dbReference>
<evidence type="ECO:0000256" key="5">
    <source>
        <dbReference type="SAM" id="SignalP"/>
    </source>
</evidence>
<reference evidence="7" key="2">
    <citation type="submission" date="2020-09" db="EMBL/GenBank/DDBJ databases">
        <title>Reference genome assembly for Australian Ascochyta lentis isolate Al4.</title>
        <authorList>
            <person name="Lee R.C."/>
            <person name="Farfan-Caceres L.M."/>
            <person name="Debler J.W."/>
            <person name="Williams A.H."/>
            <person name="Henares B.M."/>
        </authorList>
    </citation>
    <scope>NUCLEOTIDE SEQUENCE</scope>
    <source>
        <strain evidence="7">Al4</strain>
    </source>
</reference>
<sequence>MKAFSLTTYAVLAASCAAQQSFEKADFDVTEALLQHGVNVSALPDLAGLVDQSSNLACSIACRTLNDLSDFTVLLSNTTNYTNFTSAYWSAQQAEVNPYCIVKPSNAQQVSAVVLISRLTKCPFAVKGGGHAAFQGASSIDGGITVALEKLNEIKVAADKKTVFVGPGQRWFDFYTELQKYGLAVIGGRVNGIGVPGLTLGGGISFFANIRGWACDNVESYELVTASGSIINVTLKSYPDLYWALRGGGNNFGIVTKFQLHAFPVGKMWGGAKLIAETEFEKALDATYKFGATGAVKDKKGSQIISFSTIAGIGQLAQPFLTYTEPNENATIFNDWKNISTISDSTGIHTLPELTTQLGENIPDGVRETYWAVTFKLDRSLFSYVIKAFNDLLPDISDADGLLPTVSIQPIATPQLQQMQKNGGNALGLSAADGPLFIVNLATMWNNATDDHRILKFNNDLVAKLKAEAAKKDLNHDYIYMNYASPYQTVFPNYGAKNQEKLISVAKQFDPTGVFQELQPGYFKIDGRPPFGEFK</sequence>
<dbReference type="InterPro" id="IPR016169">
    <property type="entry name" value="FAD-bd_PCMH_sub2"/>
</dbReference>
<dbReference type="SUPFAM" id="SSF56176">
    <property type="entry name" value="FAD-binding/transporter-associated domain-like"/>
    <property type="match status" value="1"/>
</dbReference>
<dbReference type="InterPro" id="IPR006094">
    <property type="entry name" value="Oxid_FAD_bind_N"/>
</dbReference>
<evidence type="ECO:0000256" key="3">
    <source>
        <dbReference type="ARBA" id="ARBA00022827"/>
    </source>
</evidence>
<dbReference type="PANTHER" id="PTHR42973">
    <property type="entry name" value="BINDING OXIDOREDUCTASE, PUTATIVE (AFU_ORTHOLOGUE AFUA_1G17690)-RELATED"/>
    <property type="match status" value="1"/>
</dbReference>
<protein>
    <recommendedName>
        <fullName evidence="6">FAD-binding PCMH-type domain-containing protein</fullName>
    </recommendedName>
</protein>
<keyword evidence="8" id="KW-1185">Reference proteome</keyword>
<dbReference type="GO" id="GO:0071949">
    <property type="term" value="F:FAD binding"/>
    <property type="evidence" value="ECO:0007669"/>
    <property type="project" value="InterPro"/>
</dbReference>
<keyword evidence="2" id="KW-0285">Flavoprotein</keyword>
<evidence type="ECO:0000313" key="8">
    <source>
        <dbReference type="Proteomes" id="UP000651452"/>
    </source>
</evidence>
<feature type="domain" description="FAD-binding PCMH-type" evidence="6">
    <location>
        <begin position="94"/>
        <end position="265"/>
    </location>
</feature>
<dbReference type="InterPro" id="IPR016166">
    <property type="entry name" value="FAD-bd_PCMH"/>
</dbReference>
<keyword evidence="5" id="KW-0732">Signal</keyword>
<dbReference type="AlphaFoldDB" id="A0A8H7J7R0"/>
<keyword evidence="3" id="KW-0274">FAD</keyword>
<proteinExistence type="inferred from homology"/>
<organism evidence="7 8">
    <name type="scientific">Ascochyta lentis</name>
    <dbReference type="NCBI Taxonomy" id="205686"/>
    <lineage>
        <taxon>Eukaryota</taxon>
        <taxon>Fungi</taxon>
        <taxon>Dikarya</taxon>
        <taxon>Ascomycota</taxon>
        <taxon>Pezizomycotina</taxon>
        <taxon>Dothideomycetes</taxon>
        <taxon>Pleosporomycetidae</taxon>
        <taxon>Pleosporales</taxon>
        <taxon>Pleosporineae</taxon>
        <taxon>Didymellaceae</taxon>
        <taxon>Ascochyta</taxon>
    </lineage>
</organism>
<accession>A0A8H7J7R0</accession>
<name>A0A8H7J7R0_9PLEO</name>
<evidence type="ECO:0000256" key="1">
    <source>
        <dbReference type="ARBA" id="ARBA00005466"/>
    </source>
</evidence>
<evidence type="ECO:0000256" key="2">
    <source>
        <dbReference type="ARBA" id="ARBA00022630"/>
    </source>
</evidence>
<dbReference type="InterPro" id="IPR050416">
    <property type="entry name" value="FAD-linked_Oxidoreductase"/>
</dbReference>
<dbReference type="Pfam" id="PF01565">
    <property type="entry name" value="FAD_binding_4"/>
    <property type="match status" value="1"/>
</dbReference>
<evidence type="ECO:0000313" key="7">
    <source>
        <dbReference type="EMBL" id="KAF9698012.1"/>
    </source>
</evidence>
<dbReference type="InterPro" id="IPR036318">
    <property type="entry name" value="FAD-bd_PCMH-like_sf"/>
</dbReference>
<dbReference type="OrthoDB" id="2151789at2759"/>
<evidence type="ECO:0000259" key="6">
    <source>
        <dbReference type="PROSITE" id="PS51387"/>
    </source>
</evidence>